<evidence type="ECO:0000259" key="3">
    <source>
        <dbReference type="PROSITE" id="PS51371"/>
    </source>
</evidence>
<comment type="caution">
    <text evidence="4">The sequence shown here is derived from an EMBL/GenBank/DDBJ whole genome shotgun (WGS) entry which is preliminary data.</text>
</comment>
<dbReference type="RefSeq" id="WP_062417429.1">
    <property type="nucleotide sequence ID" value="NZ_DF967974.1"/>
</dbReference>
<sequence length="151" mass="16753">MKIRDCMKRQVYTLPDTACVRDAVDFVLRYHVGMLPVVDAEGKLVGVVKLRDLLELGMPDFVSLVEDFAFVSHFGAGELQQPDPADLARPVREVMHEPIFVEENSSPMYAAALLHHHAIRDLPVVNEHGVLIGLASHVDIGCAVMRAWKLG</sequence>
<dbReference type="PANTHER" id="PTHR43080">
    <property type="entry name" value="CBS DOMAIN-CONTAINING PROTEIN CBSX3, MITOCHONDRIAL"/>
    <property type="match status" value="1"/>
</dbReference>
<dbReference type="PANTHER" id="PTHR43080:SF2">
    <property type="entry name" value="CBS DOMAIN-CONTAINING PROTEIN"/>
    <property type="match status" value="1"/>
</dbReference>
<dbReference type="SMART" id="SM00116">
    <property type="entry name" value="CBS"/>
    <property type="match status" value="2"/>
</dbReference>
<evidence type="ECO:0000313" key="5">
    <source>
        <dbReference type="Proteomes" id="UP000050501"/>
    </source>
</evidence>
<dbReference type="EMBL" id="LGCM01000046">
    <property type="protein sequence ID" value="KPL79723.1"/>
    <property type="molecule type" value="Genomic_DNA"/>
</dbReference>
<proteinExistence type="predicted"/>
<dbReference type="Pfam" id="PF00571">
    <property type="entry name" value="CBS"/>
    <property type="match status" value="2"/>
</dbReference>
<dbReference type="SUPFAM" id="SSF54631">
    <property type="entry name" value="CBS-domain pair"/>
    <property type="match status" value="1"/>
</dbReference>
<keyword evidence="1 2" id="KW-0129">CBS domain</keyword>
<reference evidence="4 5" key="1">
    <citation type="submission" date="2015-07" db="EMBL/GenBank/DDBJ databases">
        <title>Genome sequence of Levilinea saccharolytica DSM 16555.</title>
        <authorList>
            <person name="Hemp J."/>
            <person name="Ward L.M."/>
            <person name="Pace L.A."/>
            <person name="Fischer W.W."/>
        </authorList>
    </citation>
    <scope>NUCLEOTIDE SEQUENCE [LARGE SCALE GENOMIC DNA]</scope>
    <source>
        <strain evidence="4 5">KIBI-1</strain>
    </source>
</reference>
<evidence type="ECO:0000313" key="4">
    <source>
        <dbReference type="EMBL" id="KPL79723.1"/>
    </source>
</evidence>
<evidence type="ECO:0000256" key="2">
    <source>
        <dbReference type="PROSITE-ProRule" id="PRU00703"/>
    </source>
</evidence>
<accession>A0A0P6XSN7</accession>
<dbReference type="CDD" id="cd02205">
    <property type="entry name" value="CBS_pair_SF"/>
    <property type="match status" value="1"/>
</dbReference>
<organism evidence="4 5">
    <name type="scientific">Levilinea saccharolytica</name>
    <dbReference type="NCBI Taxonomy" id="229921"/>
    <lineage>
        <taxon>Bacteria</taxon>
        <taxon>Bacillati</taxon>
        <taxon>Chloroflexota</taxon>
        <taxon>Anaerolineae</taxon>
        <taxon>Anaerolineales</taxon>
        <taxon>Anaerolineaceae</taxon>
        <taxon>Levilinea</taxon>
    </lineage>
</organism>
<protein>
    <recommendedName>
        <fullName evidence="3">CBS domain-containing protein</fullName>
    </recommendedName>
</protein>
<name>A0A0P6XSN7_9CHLR</name>
<feature type="domain" description="CBS" evidence="3">
    <location>
        <begin position="94"/>
        <end position="150"/>
    </location>
</feature>
<feature type="domain" description="CBS" evidence="3">
    <location>
        <begin position="7"/>
        <end position="64"/>
    </location>
</feature>
<dbReference type="AlphaFoldDB" id="A0A0P6XSN7"/>
<dbReference type="STRING" id="229921.ADN01_13610"/>
<dbReference type="Proteomes" id="UP000050501">
    <property type="component" value="Unassembled WGS sequence"/>
</dbReference>
<evidence type="ECO:0000256" key="1">
    <source>
        <dbReference type="ARBA" id="ARBA00023122"/>
    </source>
</evidence>
<dbReference type="PROSITE" id="PS51371">
    <property type="entry name" value="CBS"/>
    <property type="match status" value="2"/>
</dbReference>
<gene>
    <name evidence="4" type="ORF">ADN01_13610</name>
</gene>
<dbReference type="OrthoDB" id="160124at2"/>
<keyword evidence="5" id="KW-1185">Reference proteome</keyword>
<dbReference type="Gene3D" id="3.10.580.10">
    <property type="entry name" value="CBS-domain"/>
    <property type="match status" value="1"/>
</dbReference>
<dbReference type="InterPro" id="IPR000644">
    <property type="entry name" value="CBS_dom"/>
</dbReference>
<dbReference type="InterPro" id="IPR051257">
    <property type="entry name" value="Diverse_CBS-Domain"/>
</dbReference>
<dbReference type="InterPro" id="IPR046342">
    <property type="entry name" value="CBS_dom_sf"/>
</dbReference>